<organism evidence="1 2">
    <name type="scientific">Lacticaseibacillus manihotivorans DSM 13343 = JCM 12514</name>
    <dbReference type="NCBI Taxonomy" id="1423769"/>
    <lineage>
        <taxon>Bacteria</taxon>
        <taxon>Bacillati</taxon>
        <taxon>Bacillota</taxon>
        <taxon>Bacilli</taxon>
        <taxon>Lactobacillales</taxon>
        <taxon>Lactobacillaceae</taxon>
        <taxon>Lacticaseibacillus</taxon>
    </lineage>
</organism>
<accession>A0A0R1QG85</accession>
<gene>
    <name evidence="1" type="ORF">FD01_GL001673</name>
</gene>
<dbReference type="PATRIC" id="fig|1423769.4.peg.1787"/>
<dbReference type="InterPro" id="IPR009057">
    <property type="entry name" value="Homeodomain-like_sf"/>
</dbReference>
<dbReference type="Gene3D" id="1.10.357.10">
    <property type="entry name" value="Tetracycline Repressor, domain 2"/>
    <property type="match status" value="1"/>
</dbReference>
<sequence length="157" mass="17758">MARKKSITDTQILDMAYQIVIESGFKVFTARNIARHLNCSTQPIYLEFNSMGELKKAVMMRLRKDLKNQLGQRYTSDPLVDLGLAFADFVVSEPLLYNAVFVQGHFGVDEIRDFLDQQTDSMLMDYQPVAGLSAEQRHDLLNALWIGACGQIPGLRV</sequence>
<name>A0A0R1QG85_9LACO</name>
<dbReference type="RefSeq" id="WP_056964255.1">
    <property type="nucleotide sequence ID" value="NZ_AZEU01000192.1"/>
</dbReference>
<dbReference type="EMBL" id="AZEU01000192">
    <property type="protein sequence ID" value="KRL43518.1"/>
    <property type="molecule type" value="Genomic_DNA"/>
</dbReference>
<keyword evidence="2" id="KW-1185">Reference proteome</keyword>
<reference evidence="1 2" key="1">
    <citation type="journal article" date="2015" name="Genome Announc.">
        <title>Expanding the biotechnology potential of lactobacilli through comparative genomics of 213 strains and associated genera.</title>
        <authorList>
            <person name="Sun Z."/>
            <person name="Harris H.M."/>
            <person name="McCann A."/>
            <person name="Guo C."/>
            <person name="Argimon S."/>
            <person name="Zhang W."/>
            <person name="Yang X."/>
            <person name="Jeffery I.B."/>
            <person name="Cooney J.C."/>
            <person name="Kagawa T.F."/>
            <person name="Liu W."/>
            <person name="Song Y."/>
            <person name="Salvetti E."/>
            <person name="Wrobel A."/>
            <person name="Rasinkangas P."/>
            <person name="Parkhill J."/>
            <person name="Rea M.C."/>
            <person name="O'Sullivan O."/>
            <person name="Ritari J."/>
            <person name="Douillard F.P."/>
            <person name="Paul Ross R."/>
            <person name="Yang R."/>
            <person name="Briner A.E."/>
            <person name="Felis G.E."/>
            <person name="de Vos W.M."/>
            <person name="Barrangou R."/>
            <person name="Klaenhammer T.R."/>
            <person name="Caufield P.W."/>
            <person name="Cui Y."/>
            <person name="Zhang H."/>
            <person name="O'Toole P.W."/>
        </authorList>
    </citation>
    <scope>NUCLEOTIDE SEQUENCE [LARGE SCALE GENOMIC DNA]</scope>
    <source>
        <strain evidence="1 2">DSM 13343</strain>
    </source>
</reference>
<proteinExistence type="predicted"/>
<dbReference type="OrthoDB" id="66596at2"/>
<comment type="caution">
    <text evidence="1">The sequence shown here is derived from an EMBL/GenBank/DDBJ whole genome shotgun (WGS) entry which is preliminary data.</text>
</comment>
<dbReference type="Proteomes" id="UP000051790">
    <property type="component" value="Unassembled WGS sequence"/>
</dbReference>
<dbReference type="AlphaFoldDB" id="A0A0R1QG85"/>
<evidence type="ECO:0000313" key="1">
    <source>
        <dbReference type="EMBL" id="KRL43518.1"/>
    </source>
</evidence>
<protein>
    <submittedName>
        <fullName evidence="1">Transcriptional regulator tetR family</fullName>
    </submittedName>
</protein>
<evidence type="ECO:0000313" key="2">
    <source>
        <dbReference type="Proteomes" id="UP000051790"/>
    </source>
</evidence>
<dbReference type="SUPFAM" id="SSF46689">
    <property type="entry name" value="Homeodomain-like"/>
    <property type="match status" value="1"/>
</dbReference>